<dbReference type="Proteomes" id="UP000762676">
    <property type="component" value="Unassembled WGS sequence"/>
</dbReference>
<name>A0AAV4IYL6_9GAST</name>
<feature type="non-terminal residue" evidence="2">
    <location>
        <position position="1"/>
    </location>
</feature>
<sequence>VSMDPDDFDQTQAIVLDDQDYNDDTDDLAPDGDKKPVSFLKVPLQKGLNETSYPIYEGDNIIGRNKDTCHVFIQSKVSNLNIITAVYSHDIAVTSTWKSS</sequence>
<gene>
    <name evidence="2" type="ORF">ElyMa_006731600</name>
</gene>
<accession>A0AAV4IYL6</accession>
<comment type="caution">
    <text evidence="2">The sequence shown here is derived from an EMBL/GenBank/DDBJ whole genome shotgun (WGS) entry which is preliminary data.</text>
</comment>
<organism evidence="2 3">
    <name type="scientific">Elysia marginata</name>
    <dbReference type="NCBI Taxonomy" id="1093978"/>
    <lineage>
        <taxon>Eukaryota</taxon>
        <taxon>Metazoa</taxon>
        <taxon>Spiralia</taxon>
        <taxon>Lophotrochozoa</taxon>
        <taxon>Mollusca</taxon>
        <taxon>Gastropoda</taxon>
        <taxon>Heterobranchia</taxon>
        <taxon>Euthyneura</taxon>
        <taxon>Panpulmonata</taxon>
        <taxon>Sacoglossa</taxon>
        <taxon>Placobranchoidea</taxon>
        <taxon>Plakobranchidae</taxon>
        <taxon>Elysia</taxon>
    </lineage>
</organism>
<dbReference type="EMBL" id="BMAT01013476">
    <property type="protein sequence ID" value="GFS13842.1"/>
    <property type="molecule type" value="Genomic_DNA"/>
</dbReference>
<evidence type="ECO:0000313" key="2">
    <source>
        <dbReference type="EMBL" id="GFS13842.1"/>
    </source>
</evidence>
<evidence type="ECO:0000313" key="3">
    <source>
        <dbReference type="Proteomes" id="UP000762676"/>
    </source>
</evidence>
<proteinExistence type="predicted"/>
<feature type="compositionally biased region" description="Acidic residues" evidence="1">
    <location>
        <begin position="17"/>
        <end position="30"/>
    </location>
</feature>
<reference evidence="2 3" key="1">
    <citation type="journal article" date="2021" name="Elife">
        <title>Chloroplast acquisition without the gene transfer in kleptoplastic sea slugs, Plakobranchus ocellatus.</title>
        <authorList>
            <person name="Maeda T."/>
            <person name="Takahashi S."/>
            <person name="Yoshida T."/>
            <person name="Shimamura S."/>
            <person name="Takaki Y."/>
            <person name="Nagai Y."/>
            <person name="Toyoda A."/>
            <person name="Suzuki Y."/>
            <person name="Arimoto A."/>
            <person name="Ishii H."/>
            <person name="Satoh N."/>
            <person name="Nishiyama T."/>
            <person name="Hasebe M."/>
            <person name="Maruyama T."/>
            <person name="Minagawa J."/>
            <person name="Obokata J."/>
            <person name="Shigenobu S."/>
        </authorList>
    </citation>
    <scope>NUCLEOTIDE SEQUENCE [LARGE SCALE GENOMIC DNA]</scope>
</reference>
<protein>
    <submittedName>
        <fullName evidence="2">Mediator of DNA damage checkpoint protein 1-like isoform X1</fullName>
    </submittedName>
</protein>
<feature type="region of interest" description="Disordered" evidence="1">
    <location>
        <begin position="1"/>
        <end position="33"/>
    </location>
</feature>
<keyword evidence="3" id="KW-1185">Reference proteome</keyword>
<dbReference type="AlphaFoldDB" id="A0AAV4IYL6"/>
<evidence type="ECO:0000256" key="1">
    <source>
        <dbReference type="SAM" id="MobiDB-lite"/>
    </source>
</evidence>